<dbReference type="AlphaFoldDB" id="A0A9P8SY10"/>
<keyword evidence="5" id="KW-1185">Reference proteome</keyword>
<dbReference type="InterPro" id="IPR018357">
    <property type="entry name" value="Hexapep_transf_CS"/>
</dbReference>
<dbReference type="PANTHER" id="PTHR23416:SF54">
    <property type="entry name" value="ACETYLTRANSFERASE, CYSE_LACA_LPXA_NODL FAMILY (AFU_ORTHOLOGUE AFUA_2G08430)-RELATED"/>
    <property type="match status" value="1"/>
</dbReference>
<evidence type="ECO:0000256" key="1">
    <source>
        <dbReference type="ARBA" id="ARBA00007274"/>
    </source>
</evidence>
<dbReference type="Gene3D" id="2.160.10.10">
    <property type="entry name" value="Hexapeptide repeat proteins"/>
    <property type="match status" value="1"/>
</dbReference>
<name>A0A9P8SY10_9ASCO</name>
<dbReference type="Pfam" id="PF12464">
    <property type="entry name" value="Mac"/>
    <property type="match status" value="1"/>
</dbReference>
<proteinExistence type="inferred from homology"/>
<dbReference type="InterPro" id="IPR024688">
    <property type="entry name" value="Mac_dom"/>
</dbReference>
<dbReference type="GO" id="GO:0016407">
    <property type="term" value="F:acetyltransferase activity"/>
    <property type="evidence" value="ECO:0007669"/>
    <property type="project" value="InterPro"/>
</dbReference>
<dbReference type="PROSITE" id="PS00101">
    <property type="entry name" value="HEXAPEP_TRANSFERASES"/>
    <property type="match status" value="1"/>
</dbReference>
<evidence type="ECO:0000256" key="2">
    <source>
        <dbReference type="ARBA" id="ARBA00022679"/>
    </source>
</evidence>
<feature type="domain" description="Maltose/galactoside acetyltransferase" evidence="3">
    <location>
        <begin position="29"/>
        <end position="90"/>
    </location>
</feature>
<dbReference type="PANTHER" id="PTHR23416">
    <property type="entry name" value="SIALIC ACID SYNTHASE-RELATED"/>
    <property type="match status" value="1"/>
</dbReference>
<organism evidence="4 5">
    <name type="scientific">Ogataea polymorpha</name>
    <dbReference type="NCBI Taxonomy" id="460523"/>
    <lineage>
        <taxon>Eukaryota</taxon>
        <taxon>Fungi</taxon>
        <taxon>Dikarya</taxon>
        <taxon>Ascomycota</taxon>
        <taxon>Saccharomycotina</taxon>
        <taxon>Pichiomycetes</taxon>
        <taxon>Pichiales</taxon>
        <taxon>Pichiaceae</taxon>
        <taxon>Ogataea</taxon>
    </lineage>
</organism>
<dbReference type="Proteomes" id="UP000788993">
    <property type="component" value="Unassembled WGS sequence"/>
</dbReference>
<protein>
    <recommendedName>
        <fullName evidence="3">Maltose/galactoside acetyltransferase domain-containing protein</fullName>
    </recommendedName>
</protein>
<evidence type="ECO:0000313" key="4">
    <source>
        <dbReference type="EMBL" id="KAH3659071.1"/>
    </source>
</evidence>
<dbReference type="InterPro" id="IPR011004">
    <property type="entry name" value="Trimer_LpxA-like_sf"/>
</dbReference>
<dbReference type="GO" id="GO:0008374">
    <property type="term" value="F:O-acyltransferase activity"/>
    <property type="evidence" value="ECO:0007669"/>
    <property type="project" value="TreeGrafter"/>
</dbReference>
<dbReference type="SUPFAM" id="SSF51161">
    <property type="entry name" value="Trimeric LpxA-like enzymes"/>
    <property type="match status" value="1"/>
</dbReference>
<keyword evidence="2" id="KW-0808">Transferase</keyword>
<sequence>MVLPSDKLDNQLIELARSRIRNVPNTPEYEKMISGMVYNSFVEPLESARFRSTSRCTKLHTMDMDSYHDLTEYKEARLVLTKSILGSCTDNVLIETPFCCDYGFNILAGDNLYINANVVLLDTSLIIIGNNCKIGPNVTITTADHPLDYRSRAADIDFSRRVIIGDNCWIGANATILPGVVLGDNVVVGAGAVVTKDIKSHSLVVGIPAKIVKTLE</sequence>
<reference evidence="4" key="2">
    <citation type="submission" date="2021-01" db="EMBL/GenBank/DDBJ databases">
        <authorList>
            <person name="Schikora-Tamarit M.A."/>
        </authorList>
    </citation>
    <scope>NUCLEOTIDE SEQUENCE</scope>
    <source>
        <strain evidence="4">NCAIM Y.01608</strain>
    </source>
</reference>
<evidence type="ECO:0000313" key="5">
    <source>
        <dbReference type="Proteomes" id="UP000788993"/>
    </source>
</evidence>
<dbReference type="Pfam" id="PF14602">
    <property type="entry name" value="Hexapep_2"/>
    <property type="match status" value="2"/>
</dbReference>
<comment type="caution">
    <text evidence="4">The sequence shown here is derived from an EMBL/GenBank/DDBJ whole genome shotgun (WGS) entry which is preliminary data.</text>
</comment>
<dbReference type="SMART" id="SM01266">
    <property type="entry name" value="Mac"/>
    <property type="match status" value="1"/>
</dbReference>
<dbReference type="InterPro" id="IPR001451">
    <property type="entry name" value="Hexapep"/>
</dbReference>
<evidence type="ECO:0000259" key="3">
    <source>
        <dbReference type="SMART" id="SM01266"/>
    </source>
</evidence>
<gene>
    <name evidence="4" type="ORF">OGATHE_006797</name>
</gene>
<reference evidence="4" key="1">
    <citation type="journal article" date="2021" name="Open Biol.">
        <title>Shared evolutionary footprints suggest mitochondrial oxidative damage underlies multiple complex I losses in fungi.</title>
        <authorList>
            <person name="Schikora-Tamarit M.A."/>
            <person name="Marcet-Houben M."/>
            <person name="Nosek J."/>
            <person name="Gabaldon T."/>
        </authorList>
    </citation>
    <scope>NUCLEOTIDE SEQUENCE</scope>
    <source>
        <strain evidence="4">NCAIM Y.01608</strain>
    </source>
</reference>
<dbReference type="EMBL" id="JAEUBD010001571">
    <property type="protein sequence ID" value="KAH3659071.1"/>
    <property type="molecule type" value="Genomic_DNA"/>
</dbReference>
<dbReference type="CDD" id="cd03357">
    <property type="entry name" value="LbH_MAT_GAT"/>
    <property type="match status" value="1"/>
</dbReference>
<dbReference type="InterPro" id="IPR051159">
    <property type="entry name" value="Hexapeptide_acetyltransf"/>
</dbReference>
<comment type="similarity">
    <text evidence="1">Belongs to the transferase hexapeptide repeat family.</text>
</comment>
<accession>A0A9P8SY10</accession>